<dbReference type="STRING" id="115783.SAMN02745119_01382"/>
<gene>
    <name evidence="4" type="ORF">SAMN02745119_01382</name>
</gene>
<dbReference type="PROSITE" id="PS50890">
    <property type="entry name" value="PUA"/>
    <property type="match status" value="1"/>
</dbReference>
<dbReference type="InterPro" id="IPR001296">
    <property type="entry name" value="Glyco_trans_1"/>
</dbReference>
<accession>A0A1T4MT24</accession>
<dbReference type="PANTHER" id="PTHR46401:SF2">
    <property type="entry name" value="GLYCOSYLTRANSFERASE WBBK-RELATED"/>
    <property type="match status" value="1"/>
</dbReference>
<dbReference type="RefSeq" id="WP_161947440.1">
    <property type="nucleotide sequence ID" value="NZ_FUWR01000006.1"/>
</dbReference>
<organism evidence="4 5">
    <name type="scientific">Trichlorobacter thiogenes</name>
    <dbReference type="NCBI Taxonomy" id="115783"/>
    <lineage>
        <taxon>Bacteria</taxon>
        <taxon>Pseudomonadati</taxon>
        <taxon>Thermodesulfobacteriota</taxon>
        <taxon>Desulfuromonadia</taxon>
        <taxon>Geobacterales</taxon>
        <taxon>Geobacteraceae</taxon>
        <taxon>Trichlorobacter</taxon>
    </lineage>
</organism>
<reference evidence="5" key="1">
    <citation type="submission" date="2017-02" db="EMBL/GenBank/DDBJ databases">
        <authorList>
            <person name="Varghese N."/>
            <person name="Submissions S."/>
        </authorList>
    </citation>
    <scope>NUCLEOTIDE SEQUENCE [LARGE SCALE GENOMIC DNA]</scope>
    <source>
        <strain evidence="5">ATCC BAA-34</strain>
    </source>
</reference>
<dbReference type="InterPro" id="IPR028098">
    <property type="entry name" value="Glyco_trans_4-like_N"/>
</dbReference>
<dbReference type="SUPFAM" id="SSF53756">
    <property type="entry name" value="UDP-Glycosyltransferase/glycogen phosphorylase"/>
    <property type="match status" value="1"/>
</dbReference>
<dbReference type="CDD" id="cd03809">
    <property type="entry name" value="GT4_MtfB-like"/>
    <property type="match status" value="1"/>
</dbReference>
<dbReference type="Pfam" id="PF00534">
    <property type="entry name" value="Glycos_transf_1"/>
    <property type="match status" value="1"/>
</dbReference>
<sequence>METYLRNLLQVLQCLDSEHDYTIFCDQQYAAELPTDHERFCIRHLNYARPSFNWWLRGVGRTLFKTDILKRSMKGLGVDLIHHPFTVLTPLGTGIPAVLTFWDMQHEFFPEFFDQLELLRRKRNYRASAEEAVQIIVSAGFTKDCLVERYGISSEKIQVIHTGYAPRYQVVDDQDSLQQIRHKYGLERPFLYYPAATWPHKNHRNLLKALAILMEQHGFDGELLLTGIAMQSQETVVAEIQQLGLANRVKLLGYLPADELPLLYNLARILVFPSFFEGFGIPLVEAMACGCPIICAESSSLPEVAGDAGVLFNPRDPEELADKISQLWYDDAGLQAMAERGIQRAKLFTWEETARKTVQVYETAGRLLR</sequence>
<proteinExistence type="predicted"/>
<evidence type="ECO:0000259" key="3">
    <source>
        <dbReference type="Pfam" id="PF13439"/>
    </source>
</evidence>
<protein>
    <submittedName>
        <fullName evidence="4">Glycosyltransferase involved in cell wall bisynthesis</fullName>
    </submittedName>
</protein>
<evidence type="ECO:0000313" key="4">
    <source>
        <dbReference type="EMBL" id="SJZ69905.1"/>
    </source>
</evidence>
<evidence type="ECO:0000313" key="5">
    <source>
        <dbReference type="Proteomes" id="UP000190102"/>
    </source>
</evidence>
<dbReference type="Proteomes" id="UP000190102">
    <property type="component" value="Unassembled WGS sequence"/>
</dbReference>
<evidence type="ECO:0000259" key="2">
    <source>
        <dbReference type="Pfam" id="PF00534"/>
    </source>
</evidence>
<keyword evidence="5" id="KW-1185">Reference proteome</keyword>
<dbReference type="EMBL" id="FUWR01000006">
    <property type="protein sequence ID" value="SJZ69905.1"/>
    <property type="molecule type" value="Genomic_DNA"/>
</dbReference>
<feature type="domain" description="Glycosyl transferase family 1" evidence="2">
    <location>
        <begin position="187"/>
        <end position="343"/>
    </location>
</feature>
<evidence type="ECO:0000256" key="1">
    <source>
        <dbReference type="ARBA" id="ARBA00022679"/>
    </source>
</evidence>
<dbReference type="AlphaFoldDB" id="A0A1T4MT24"/>
<dbReference type="Gene3D" id="3.40.50.2000">
    <property type="entry name" value="Glycogen Phosphorylase B"/>
    <property type="match status" value="2"/>
</dbReference>
<dbReference type="Pfam" id="PF13439">
    <property type="entry name" value="Glyco_transf_4"/>
    <property type="match status" value="1"/>
</dbReference>
<dbReference type="GO" id="GO:0016757">
    <property type="term" value="F:glycosyltransferase activity"/>
    <property type="evidence" value="ECO:0007669"/>
    <property type="project" value="InterPro"/>
</dbReference>
<dbReference type="FunFam" id="3.40.50.2000:FF:000119">
    <property type="entry name" value="Glycosyl transferase group 1"/>
    <property type="match status" value="1"/>
</dbReference>
<feature type="domain" description="Glycosyltransferase subfamily 4-like N-terminal" evidence="3">
    <location>
        <begin position="1"/>
        <end position="164"/>
    </location>
</feature>
<dbReference type="PANTHER" id="PTHR46401">
    <property type="entry name" value="GLYCOSYLTRANSFERASE WBBK-RELATED"/>
    <property type="match status" value="1"/>
</dbReference>
<name>A0A1T4MT24_9BACT</name>
<keyword evidence="1 4" id="KW-0808">Transferase</keyword>